<feature type="domain" description="PARP14 second RRM" evidence="4">
    <location>
        <begin position="980"/>
        <end position="1045"/>
    </location>
</feature>
<evidence type="ECO:0000259" key="2">
    <source>
        <dbReference type="Pfam" id="PF23084"/>
    </source>
</evidence>
<dbReference type="InterPro" id="IPR057050">
    <property type="entry name" value="RRM_PARP14_2"/>
</dbReference>
<dbReference type="Pfam" id="PF23085">
    <property type="entry name" value="RRM_PARP14_3"/>
    <property type="match status" value="2"/>
</dbReference>
<dbReference type="InterPro" id="IPR057044">
    <property type="entry name" value="PARP14_KH_1"/>
</dbReference>
<dbReference type="Pfam" id="PF23249">
    <property type="entry name" value="KH_PARP14_3"/>
    <property type="match status" value="2"/>
</dbReference>
<gene>
    <name evidence="7" type="ORF">F7725_013972</name>
</gene>
<feature type="domain" description="PARP14 first type I KH" evidence="2">
    <location>
        <begin position="299"/>
        <end position="378"/>
    </location>
</feature>
<feature type="domain" description="PARP14 third type I KH" evidence="6">
    <location>
        <begin position="867"/>
        <end position="925"/>
    </location>
</feature>
<organism evidence="7 8">
    <name type="scientific">Dissostichus mawsoni</name>
    <name type="common">Antarctic cod</name>
    <dbReference type="NCBI Taxonomy" id="36200"/>
    <lineage>
        <taxon>Eukaryota</taxon>
        <taxon>Metazoa</taxon>
        <taxon>Chordata</taxon>
        <taxon>Craniata</taxon>
        <taxon>Vertebrata</taxon>
        <taxon>Euteleostomi</taxon>
        <taxon>Actinopterygii</taxon>
        <taxon>Neopterygii</taxon>
        <taxon>Teleostei</taxon>
        <taxon>Neoteleostei</taxon>
        <taxon>Acanthomorphata</taxon>
        <taxon>Eupercaria</taxon>
        <taxon>Perciformes</taxon>
        <taxon>Notothenioidei</taxon>
        <taxon>Nototheniidae</taxon>
        <taxon>Dissostichus</taxon>
    </lineage>
</organism>
<feature type="domain" description="PARP14 first type I KH" evidence="2">
    <location>
        <begin position="1098"/>
        <end position="1177"/>
    </location>
</feature>
<dbReference type="Pfam" id="PF23248">
    <property type="entry name" value="KH_PARP14_2"/>
    <property type="match status" value="2"/>
</dbReference>
<dbReference type="InterPro" id="IPR057051">
    <property type="entry name" value="PARP14_RPM_1"/>
</dbReference>
<reference evidence="7 8" key="1">
    <citation type="submission" date="2020-03" db="EMBL/GenBank/DDBJ databases">
        <title>Dissostichus mawsoni Genome sequencing and assembly.</title>
        <authorList>
            <person name="Park H."/>
        </authorList>
    </citation>
    <scope>NUCLEOTIDE SEQUENCE [LARGE SCALE GENOMIC DNA]</scope>
    <source>
        <strain evidence="7">DM0001</strain>
        <tissue evidence="7">Muscle</tissue>
    </source>
</reference>
<feature type="domain" description="PARP14 third type I KH" evidence="6">
    <location>
        <begin position="459"/>
        <end position="517"/>
    </location>
</feature>
<feature type="domain" description="PARP14 second type I KH" evidence="5">
    <location>
        <begin position="1182"/>
        <end position="1248"/>
    </location>
</feature>
<name>A0A7J5YUM0_DISMA</name>
<feature type="domain" description="PARP14 first type I KH" evidence="2">
    <location>
        <begin position="730"/>
        <end position="805"/>
    </location>
</feature>
<dbReference type="Pfam" id="PF23245">
    <property type="entry name" value="RRM_PARP14_2"/>
    <property type="match status" value="3"/>
</dbReference>
<feature type="domain" description="PARP14 second RRM" evidence="4">
    <location>
        <begin position="134"/>
        <end position="212"/>
    </location>
</feature>
<dbReference type="InterPro" id="IPR012677">
    <property type="entry name" value="Nucleotide-bd_a/b_plait_sf"/>
</dbReference>
<evidence type="ECO:0000259" key="6">
    <source>
        <dbReference type="Pfam" id="PF23249"/>
    </source>
</evidence>
<dbReference type="Pfam" id="PF23084">
    <property type="entry name" value="KH_PARP14_1"/>
    <property type="match status" value="3"/>
</dbReference>
<feature type="domain" description="PAR14-like first RRM" evidence="3">
    <location>
        <begin position="37"/>
        <end position="104"/>
    </location>
</feature>
<proteinExistence type="predicted"/>
<feature type="domain" description="PARP14 second type I KH" evidence="5">
    <location>
        <begin position="383"/>
        <end position="452"/>
    </location>
</feature>
<evidence type="ECO:0000259" key="5">
    <source>
        <dbReference type="Pfam" id="PF23248"/>
    </source>
</evidence>
<feature type="compositionally biased region" description="Basic and acidic residues" evidence="1">
    <location>
        <begin position="111"/>
        <end position="132"/>
    </location>
</feature>
<dbReference type="AlphaFoldDB" id="A0A7J5YUM0"/>
<dbReference type="Pfam" id="PF23222">
    <property type="entry name" value="RRM_PARP14_1"/>
    <property type="match status" value="1"/>
</dbReference>
<evidence type="ECO:0000259" key="3">
    <source>
        <dbReference type="Pfam" id="PF23222"/>
    </source>
</evidence>
<evidence type="ECO:0000313" key="8">
    <source>
        <dbReference type="Proteomes" id="UP000518266"/>
    </source>
</evidence>
<feature type="region of interest" description="Disordered" evidence="1">
    <location>
        <begin position="111"/>
        <end position="133"/>
    </location>
</feature>
<dbReference type="InterPro" id="IPR057045">
    <property type="entry name" value="PARP14_KH_3"/>
</dbReference>
<evidence type="ECO:0000259" key="4">
    <source>
        <dbReference type="Pfam" id="PF23245"/>
    </source>
</evidence>
<dbReference type="Proteomes" id="UP000518266">
    <property type="component" value="Unassembled WGS sequence"/>
</dbReference>
<feature type="domain" description="PARP14 second RRM" evidence="4">
    <location>
        <begin position="565"/>
        <end position="643"/>
    </location>
</feature>
<dbReference type="OrthoDB" id="6133115at2759"/>
<sequence length="1255" mass="141759">MREFRVLLSVCRRVTGEHDGADRESATGDRGGGLGSGPTKTIKNKLELYFGSKKKSSGGDCRVEAEEEAPRAAVYFQCQEVRERVIARKNHEIIVGNQTFKLHLLADLKTPEASAEKQEDKKTDTEKEKEKSVQSGAVVLDNVSDRLSRDLLSMLVENISGLDESCYSLEIIWESSRAVITFNKPPDVEKFLTGSQCSQKLQKHGLTARPLEAAESVRVENLPPTVIKEMLELFFERSWTLPDNVVMIPDEYAAIATFNNAKVVESICHEQDYAMLSITFKVYPYYESMGTALYGKERPTWKMPEPFRESVHNVVWRFLREKKLFQSINDQMSSYFCSVNLDNPDVILSPLPSLLRQKGLTAKHVDTWMSTAQQAFRQQMSQYSAFECKVNASAWKAAEEEVRSIVKEEAALVHDASRGILTVAGRADDIKKVKGPVENIVLKAISQIKRQTEGVSECMDMSPAKFYILNQEGLLKAAQDISPDMKISLDEGAQKLTITGLPAEVYKTKSWILERTVGTSKKQLNVPPSLLDYFNTVDDVDMSQGLFTSHDEKTDTEKEKEKSVQSGAVVLDNVSDRLSRDLLSMLVENISGLDESCYSLEIIWESSRAVITFNKPPDVEKFLTGSQCSQKLQKHGLTARPLEAAESVRVENLPPTVIKEMLELFFERSWALPDSVVMIPDEHAAIATFNNAKVVESICHEQDYAMLSITFKVYPYYESMGTALYGKERPTWKMPEPFRESVHNVVWRFLREKKLFQSINDQMSSYFCSVNLDNPDPLPSLLRQKGLTAKHVDTWMSTAQQAFRQQMSQYSAFECKVNASAWKAAEEEVRSIVKEDAALKVKGPVENIVLKAISQIKRQTEGVSECMDMSPAKFYILNQEGLLKAAQDISPDMKISLDEGAQKLTITGLPAEVYKTKSWILERTVGTSKKQLNVPPSLLDYFNTVDDVDMSQGLFTSHGFMTTMKKPIQRRRRRSPFRARAVVLDNVSDRLSRDLLSMLVENISGLDESCYSLEIIWESSRAKFLTGSQCSQKLQRHGLTARPLEAAESVRVENLPPTVIKVVESICHEQDYAMRSITFKVYPYYESMGTALYGKERPTWKMPEPFRESVHNVVWRFLREKKLFQSINDQMSSYFCSVNLDNPDVILSPLPSLLRQKGLTAKHVDTWMSTAQQAFRQQMSQYSAFECKVNASAWKAAEEEVRSIVKEDAALVHDASRGILTVAGRADDIKKVKGPVENIVLKAISQIKTADRRCI</sequence>
<comment type="caution">
    <text evidence="7">The sequence shown here is derived from an EMBL/GenBank/DDBJ whole genome shotgun (WGS) entry which is preliminary data.</text>
</comment>
<dbReference type="Gene3D" id="3.30.70.330">
    <property type="match status" value="1"/>
</dbReference>
<dbReference type="InterPro" id="IPR057043">
    <property type="entry name" value="PARP14_KH_2"/>
</dbReference>
<evidence type="ECO:0000256" key="1">
    <source>
        <dbReference type="SAM" id="MobiDB-lite"/>
    </source>
</evidence>
<dbReference type="EMBL" id="JAAKFY010000008">
    <property type="protein sequence ID" value="KAF3853284.1"/>
    <property type="molecule type" value="Genomic_DNA"/>
</dbReference>
<evidence type="ECO:0000313" key="7">
    <source>
        <dbReference type="EMBL" id="KAF3853284.1"/>
    </source>
</evidence>
<feature type="compositionally biased region" description="Basic and acidic residues" evidence="1">
    <location>
        <begin position="18"/>
        <end position="27"/>
    </location>
</feature>
<dbReference type="PANTHER" id="PTHR15225">
    <property type="entry name" value="INTERFERON-INDUCED PROTEIN 35/NMI N-MYC/STAT INTERACTING PROTEIN"/>
    <property type="match status" value="1"/>
</dbReference>
<feature type="region of interest" description="Disordered" evidence="1">
    <location>
        <begin position="18"/>
        <end position="39"/>
    </location>
</feature>
<accession>A0A7J5YUM0</accession>
<protein>
    <submittedName>
        <fullName evidence="7">Uncharacterized protein</fullName>
    </submittedName>
</protein>
<keyword evidence="8" id="KW-1185">Reference proteome</keyword>